<dbReference type="OrthoDB" id="21470at2759"/>
<name>A0A2T9YMR2_9FUNG</name>
<comment type="caution">
    <text evidence="5">The sequence shown here is derived from an EMBL/GenBank/DDBJ whole genome shotgun (WGS) entry which is preliminary data.</text>
</comment>
<evidence type="ECO:0000259" key="3">
    <source>
        <dbReference type="PROSITE" id="PS50174"/>
    </source>
</evidence>
<accession>A0A2T9YMR2</accession>
<feature type="region of interest" description="Disordered" evidence="2">
    <location>
        <begin position="1017"/>
        <end position="1082"/>
    </location>
</feature>
<dbReference type="InterPro" id="IPR008942">
    <property type="entry name" value="ENTH_VHS"/>
</dbReference>
<dbReference type="Pfam" id="PF04818">
    <property type="entry name" value="CID"/>
    <property type="match status" value="1"/>
</dbReference>
<organism evidence="5 6">
    <name type="scientific">Smittium simulii</name>
    <dbReference type="NCBI Taxonomy" id="133385"/>
    <lineage>
        <taxon>Eukaryota</taxon>
        <taxon>Fungi</taxon>
        <taxon>Fungi incertae sedis</taxon>
        <taxon>Zoopagomycota</taxon>
        <taxon>Kickxellomycotina</taxon>
        <taxon>Harpellomycetes</taxon>
        <taxon>Harpellales</taxon>
        <taxon>Legeriomycetaceae</taxon>
        <taxon>Smittium</taxon>
    </lineage>
</organism>
<feature type="compositionally biased region" description="Polar residues" evidence="2">
    <location>
        <begin position="868"/>
        <end position="879"/>
    </location>
</feature>
<dbReference type="SMART" id="SM00443">
    <property type="entry name" value="G_patch"/>
    <property type="match status" value="1"/>
</dbReference>
<evidence type="ECO:0000313" key="5">
    <source>
        <dbReference type="EMBL" id="PVU93643.1"/>
    </source>
</evidence>
<evidence type="ECO:0008006" key="7">
    <source>
        <dbReference type="Google" id="ProtNLM"/>
    </source>
</evidence>
<feature type="compositionally biased region" description="Basic and acidic residues" evidence="2">
    <location>
        <begin position="947"/>
        <end position="959"/>
    </location>
</feature>
<keyword evidence="1" id="KW-0175">Coiled coil</keyword>
<dbReference type="Proteomes" id="UP000245383">
    <property type="component" value="Unassembled WGS sequence"/>
</dbReference>
<dbReference type="Pfam" id="PF01585">
    <property type="entry name" value="G-patch"/>
    <property type="match status" value="1"/>
</dbReference>
<evidence type="ECO:0000313" key="6">
    <source>
        <dbReference type="Proteomes" id="UP000245383"/>
    </source>
</evidence>
<dbReference type="Gene3D" id="1.25.40.90">
    <property type="match status" value="1"/>
</dbReference>
<feature type="compositionally biased region" description="Polar residues" evidence="2">
    <location>
        <begin position="217"/>
        <end position="238"/>
    </location>
</feature>
<feature type="region of interest" description="Disordered" evidence="2">
    <location>
        <begin position="833"/>
        <end position="885"/>
    </location>
</feature>
<feature type="compositionally biased region" description="Polar residues" evidence="2">
    <location>
        <begin position="960"/>
        <end position="976"/>
    </location>
</feature>
<dbReference type="GO" id="GO:0003676">
    <property type="term" value="F:nucleic acid binding"/>
    <property type="evidence" value="ECO:0007669"/>
    <property type="project" value="InterPro"/>
</dbReference>
<feature type="region of interest" description="Disordered" evidence="2">
    <location>
        <begin position="215"/>
        <end position="286"/>
    </location>
</feature>
<dbReference type="STRING" id="133385.A0A2T9YMR2"/>
<feature type="coiled-coil region" evidence="1">
    <location>
        <begin position="752"/>
        <end position="779"/>
    </location>
</feature>
<feature type="domain" description="CID" evidence="4">
    <location>
        <begin position="56"/>
        <end position="198"/>
    </location>
</feature>
<dbReference type="AlphaFoldDB" id="A0A2T9YMR2"/>
<feature type="domain" description="G-patch" evidence="3">
    <location>
        <begin position="980"/>
        <end position="1026"/>
    </location>
</feature>
<evidence type="ECO:0000256" key="1">
    <source>
        <dbReference type="SAM" id="Coils"/>
    </source>
</evidence>
<feature type="compositionally biased region" description="Basic and acidic residues" evidence="2">
    <location>
        <begin position="1071"/>
        <end position="1082"/>
    </location>
</feature>
<gene>
    <name evidence="5" type="ORF">BB561_003149</name>
</gene>
<keyword evidence="6" id="KW-1185">Reference proteome</keyword>
<feature type="region of interest" description="Disordered" evidence="2">
    <location>
        <begin position="921"/>
        <end position="976"/>
    </location>
</feature>
<feature type="compositionally biased region" description="Polar residues" evidence="2">
    <location>
        <begin position="255"/>
        <end position="281"/>
    </location>
</feature>
<dbReference type="PROSITE" id="PS50174">
    <property type="entry name" value="G_PATCH"/>
    <property type="match status" value="1"/>
</dbReference>
<feature type="compositionally biased region" description="Polar residues" evidence="2">
    <location>
        <begin position="1056"/>
        <end position="1070"/>
    </location>
</feature>
<dbReference type="InterPro" id="IPR000467">
    <property type="entry name" value="G_patch_dom"/>
</dbReference>
<evidence type="ECO:0000259" key="4">
    <source>
        <dbReference type="PROSITE" id="PS51391"/>
    </source>
</evidence>
<dbReference type="EMBL" id="MBFR01000122">
    <property type="protein sequence ID" value="PVU93643.1"/>
    <property type="molecule type" value="Genomic_DNA"/>
</dbReference>
<dbReference type="PROSITE" id="PS51391">
    <property type="entry name" value="CID"/>
    <property type="match status" value="1"/>
</dbReference>
<reference evidence="5 6" key="1">
    <citation type="journal article" date="2018" name="MBio">
        <title>Comparative Genomics Reveals the Core Gene Toolbox for the Fungus-Insect Symbiosis.</title>
        <authorList>
            <person name="Wang Y."/>
            <person name="Stata M."/>
            <person name="Wang W."/>
            <person name="Stajich J.E."/>
            <person name="White M.M."/>
            <person name="Moncalvo J.M."/>
        </authorList>
    </citation>
    <scope>NUCLEOTIDE SEQUENCE [LARGE SCALE GENOMIC DNA]</scope>
    <source>
        <strain evidence="5 6">SWE-8-4</strain>
    </source>
</reference>
<feature type="compositionally biased region" description="Polar residues" evidence="2">
    <location>
        <begin position="925"/>
        <end position="936"/>
    </location>
</feature>
<proteinExistence type="predicted"/>
<dbReference type="InterPro" id="IPR006569">
    <property type="entry name" value="CID_dom"/>
</dbReference>
<protein>
    <recommendedName>
        <fullName evidence="7">G-patch domain-containing protein</fullName>
    </recommendedName>
</protein>
<sequence>MSIPKAINVTLAAEAEAQSELLIKKNSYSFEDFTDVQTSWTIFETIANNTHSNANSNFDFPKIKNWIQKTIKGCNQGNMKETSKLICDLLDDINIAIALLYLLTSIAKSSSSTTPKIHCLYIISDVVFRMHRERNESLLNSIINSISPILIDILNFSDDPNPASTKASVDKVLNLWRDKSIFDPLKLAKVRADLIVRKTDLSKLPIILTNSDKENNHSLGSSINAENLAKTQLPTTDSSKAKPAIQALDSKKNQISDLNSNTKKSLNDLSPASAISSNKNQDMGPIDPLNTSNYPHIGNPENTIIKNSTNIHCETLNNNSSGQTNTKIITQSQHLSTLPEQRDASIETSTNSLNQKNSNILPGQPMYITPNTNMQQHLTFTRPPINLQHHLPHNLPPSTPPNILSYPPPNINPNLPLNLPSNFRPQIPPNIPLNPTPQIPPNLHLNPTLHPPPNLHFNPPPRPPPNLHFNPPLHPPPNILFNPPPHLIQNSISSYNTAEKNQKSNNPVLISTKDIDSQFKNTKLPLSHVTTKNTDINENTNNIPQNIPPINSQINFSPYIADPNIYKIPPYSSQFQQPFHPQELQTINFYNNVPPPYPQQENFQSHIQLQNQETNFPFSKPLELNNIPISQSGIQGTLNNFHNQFLPQPRPYKKYFELPAGLMVKVLTDKIHKKYAPVSVEVLEDPQLILDIEKENVDKKKLLEGMINFYVDISKNFNEDYDAILSDLNKQIDVETNAGDQSCAKDLDEKDLHSENTSCKDLKNKYNDIENNNNSTQESSFKNNLSCDNNSNFNIGYTGWRPDFTKELSKILKKSLFDSKDDNKIRAITDNTLSEVSSSDESHTSNTDEEDISTENRSYLSKRKYKNKSQNIDNQSISFNRNNGTIENENNNILLKHDDSHSSESLVYKKQKLKTKEDFLKSDLNKNNQDSSSNLRKNVAIPYNYDNSRKPSDSNDNDHNINYINSLKNSPPSKSMELNTNNVGYKMLEKMGWQKGKGLGSTFEGITQPILASESQSLSGSSSSLFQTKNKSRAAAPADSVNHFGKNNKRMEANKNKTNNSSELEINHPPSSRESDQIYDKYRSELTKTYGRAYRKPYKK</sequence>
<evidence type="ECO:0000256" key="2">
    <source>
        <dbReference type="SAM" id="MobiDB-lite"/>
    </source>
</evidence>